<comment type="similarity">
    <text evidence="1">Belongs to the 5'(3')-deoxyribonucleotidase family.</text>
</comment>
<protein>
    <submittedName>
        <fullName evidence="2">Uncharacterized protein</fullName>
    </submittedName>
</protein>
<evidence type="ECO:0000313" key="2">
    <source>
        <dbReference type="EMBL" id="KAA1255168.1"/>
    </source>
</evidence>
<gene>
    <name evidence="2" type="ORF">F0M16_08095</name>
</gene>
<dbReference type="Gene3D" id="3.40.50.1000">
    <property type="entry name" value="HAD superfamily/HAD-like"/>
    <property type="match status" value="1"/>
</dbReference>
<sequence>MNKKEIVHFDMDNTLIDFVSAIDELSDEIKREYEGRLDEVPGIFSLMKPMPGAVEAVKKLSKYFECHVASTSPWENPSAWSDKLICIKTYFPNDFYKRLTLTHNKHNLRGEYLIDDRLANGAGEFEGELIRFGSEEFPDWEVVTEYLINKYRSKN</sequence>
<comment type="caution">
    <text evidence="2">The sequence shown here is derived from an EMBL/GenBank/DDBJ whole genome shotgun (WGS) entry which is preliminary data.</text>
</comment>
<dbReference type="GO" id="GO:0008253">
    <property type="term" value="F:5'-nucleotidase activity"/>
    <property type="evidence" value="ECO:0007669"/>
    <property type="project" value="InterPro"/>
</dbReference>
<evidence type="ECO:0000313" key="3">
    <source>
        <dbReference type="Proteomes" id="UP000323225"/>
    </source>
</evidence>
<dbReference type="Proteomes" id="UP000323225">
    <property type="component" value="Unassembled WGS sequence"/>
</dbReference>
<dbReference type="PANTHER" id="PTHR16504">
    <property type="entry name" value="5'(3')-DEOXYRIBONUCLEOTIDASE"/>
    <property type="match status" value="1"/>
</dbReference>
<dbReference type="InterPro" id="IPR036412">
    <property type="entry name" value="HAD-like_sf"/>
</dbReference>
<dbReference type="Pfam" id="PF06941">
    <property type="entry name" value="NT5C"/>
    <property type="match status" value="1"/>
</dbReference>
<accession>A0A5Q6PJW3</accession>
<reference evidence="2 3" key="1">
    <citation type="submission" date="2019-09" db="EMBL/GenBank/DDBJ databases">
        <authorList>
            <person name="Kritzky A."/>
            <person name="Schelkanova E.Y."/>
            <person name="Alkhova Z.V."/>
            <person name="Smirnova N.I."/>
        </authorList>
    </citation>
    <scope>NUCLEOTIDE SEQUENCE [LARGE SCALE GENOMIC DNA]</scope>
    <source>
        <strain evidence="2 3">M1526</strain>
    </source>
</reference>
<dbReference type="InterPro" id="IPR010708">
    <property type="entry name" value="5'(3')-deoxyribonucleotidase"/>
</dbReference>
<dbReference type="InterPro" id="IPR023214">
    <property type="entry name" value="HAD_sf"/>
</dbReference>
<dbReference type="PANTHER" id="PTHR16504:SF4">
    <property type="entry name" value="5'(3')-DEOXYRIBONUCLEOTIDASE"/>
    <property type="match status" value="1"/>
</dbReference>
<name>A0A5Q6PJW3_VIBCL</name>
<dbReference type="AlphaFoldDB" id="A0A5Q6PJW3"/>
<dbReference type="EMBL" id="VUAA01000007">
    <property type="protein sequence ID" value="KAA1255168.1"/>
    <property type="molecule type" value="Genomic_DNA"/>
</dbReference>
<proteinExistence type="inferred from homology"/>
<dbReference type="GO" id="GO:0009223">
    <property type="term" value="P:pyrimidine deoxyribonucleotide catabolic process"/>
    <property type="evidence" value="ECO:0007669"/>
    <property type="project" value="TreeGrafter"/>
</dbReference>
<dbReference type="SUPFAM" id="SSF56784">
    <property type="entry name" value="HAD-like"/>
    <property type="match status" value="1"/>
</dbReference>
<organism evidence="2 3">
    <name type="scientific">Vibrio cholerae</name>
    <dbReference type="NCBI Taxonomy" id="666"/>
    <lineage>
        <taxon>Bacteria</taxon>
        <taxon>Pseudomonadati</taxon>
        <taxon>Pseudomonadota</taxon>
        <taxon>Gammaproteobacteria</taxon>
        <taxon>Vibrionales</taxon>
        <taxon>Vibrionaceae</taxon>
        <taxon>Vibrio</taxon>
    </lineage>
</organism>
<evidence type="ECO:0000256" key="1">
    <source>
        <dbReference type="ARBA" id="ARBA00009589"/>
    </source>
</evidence>